<organism evidence="3 4">
    <name type="scientific">Methylocapsa polymorpha</name>
    <dbReference type="NCBI Taxonomy" id="3080828"/>
    <lineage>
        <taxon>Bacteria</taxon>
        <taxon>Pseudomonadati</taxon>
        <taxon>Pseudomonadota</taxon>
        <taxon>Alphaproteobacteria</taxon>
        <taxon>Hyphomicrobiales</taxon>
        <taxon>Beijerinckiaceae</taxon>
        <taxon>Methylocapsa</taxon>
    </lineage>
</organism>
<keyword evidence="3" id="KW-0489">Methyltransferase</keyword>
<feature type="domain" description="Methyltransferase" evidence="2">
    <location>
        <begin position="192"/>
        <end position="286"/>
    </location>
</feature>
<dbReference type="InterPro" id="IPR041698">
    <property type="entry name" value="Methyltransf_25"/>
</dbReference>
<protein>
    <submittedName>
        <fullName evidence="3">Class I SAM-dependent methyltransferase</fullName>
        <ecNumber evidence="3">2.1.-.-</ecNumber>
    </submittedName>
</protein>
<dbReference type="GO" id="GO:0008168">
    <property type="term" value="F:methyltransferase activity"/>
    <property type="evidence" value="ECO:0007669"/>
    <property type="project" value="UniProtKB-KW"/>
</dbReference>
<feature type="compositionally biased region" description="Basic and acidic residues" evidence="1">
    <location>
        <begin position="38"/>
        <end position="52"/>
    </location>
</feature>
<dbReference type="EC" id="2.1.-.-" evidence="3"/>
<dbReference type="Proteomes" id="UP001626536">
    <property type="component" value="Chromosome"/>
</dbReference>
<dbReference type="Gene3D" id="3.40.50.150">
    <property type="entry name" value="Vaccinia Virus protein VP39"/>
    <property type="match status" value="1"/>
</dbReference>
<evidence type="ECO:0000313" key="4">
    <source>
        <dbReference type="Proteomes" id="UP001626536"/>
    </source>
</evidence>
<sequence>MNRPLSRFATRAAYGARQLPRVAWYLGHSVAMARMAQRARDEEGSARPKPHTDAPTPARQRFLADMGALWRQDLANVEAGLYPLPADHDGSWKMLFDRSRLFFEDLPAVHRRRESGEHSEVLTEETRDKRPRYYLQNFHFQSGGWMTDESAQRYDTQVEVLFKGTANATRRQALPPLHELFAGRDQRRLRLLDVGCGTGRLLDFVKQVWPRLPAIGLDLSEPYVREAKRHLARWSRTDLVVGNAESIPLADESQDAVTSIFMFHELPPKVRRIVLREFARVLKPGGRLVLVDSLQRGDAPDYDGLLELFPQSFHEPYYLSYIEEDFAALCQDCGLTYARDERAFVSKVMVFDKLA</sequence>
<dbReference type="Pfam" id="PF13649">
    <property type="entry name" value="Methyltransf_25"/>
    <property type="match status" value="1"/>
</dbReference>
<dbReference type="SUPFAM" id="SSF53335">
    <property type="entry name" value="S-adenosyl-L-methionine-dependent methyltransferases"/>
    <property type="match status" value="1"/>
</dbReference>
<proteinExistence type="predicted"/>
<dbReference type="RefSeq" id="WP_407338209.1">
    <property type="nucleotide sequence ID" value="NZ_CP136862.1"/>
</dbReference>
<evidence type="ECO:0000259" key="2">
    <source>
        <dbReference type="Pfam" id="PF13649"/>
    </source>
</evidence>
<dbReference type="InterPro" id="IPR029063">
    <property type="entry name" value="SAM-dependent_MTases_sf"/>
</dbReference>
<accession>A0ABZ0HPQ6</accession>
<keyword evidence="3" id="KW-0808">Transferase</keyword>
<dbReference type="InterPro" id="IPR050508">
    <property type="entry name" value="Methyltransf_Superfamily"/>
</dbReference>
<evidence type="ECO:0000313" key="3">
    <source>
        <dbReference type="EMBL" id="WOJ88772.1"/>
    </source>
</evidence>
<keyword evidence="4" id="KW-1185">Reference proteome</keyword>
<dbReference type="CDD" id="cd02440">
    <property type="entry name" value="AdoMet_MTases"/>
    <property type="match status" value="1"/>
</dbReference>
<dbReference type="PANTHER" id="PTHR42912:SF93">
    <property type="entry name" value="N6-ADENOSINE-METHYLTRANSFERASE TMT1A"/>
    <property type="match status" value="1"/>
</dbReference>
<evidence type="ECO:0000256" key="1">
    <source>
        <dbReference type="SAM" id="MobiDB-lite"/>
    </source>
</evidence>
<dbReference type="GO" id="GO:0032259">
    <property type="term" value="P:methylation"/>
    <property type="evidence" value="ECO:0007669"/>
    <property type="project" value="UniProtKB-KW"/>
</dbReference>
<dbReference type="EMBL" id="CP136862">
    <property type="protein sequence ID" value="WOJ88772.1"/>
    <property type="molecule type" value="Genomic_DNA"/>
</dbReference>
<feature type="region of interest" description="Disordered" evidence="1">
    <location>
        <begin position="36"/>
        <end position="57"/>
    </location>
</feature>
<name>A0ABZ0HPQ6_9HYPH</name>
<reference evidence="3 4" key="1">
    <citation type="submission" date="2023-10" db="EMBL/GenBank/DDBJ databases">
        <title>Novel methanotroph of the genus Methylocapsa from a subarctic wetland.</title>
        <authorList>
            <person name="Belova S.E."/>
            <person name="Oshkin I.Y."/>
            <person name="Miroshnikov K."/>
            <person name="Dedysh S.N."/>
        </authorList>
    </citation>
    <scope>NUCLEOTIDE SEQUENCE [LARGE SCALE GENOMIC DNA]</scope>
    <source>
        <strain evidence="3 4">RX1</strain>
    </source>
</reference>
<dbReference type="PANTHER" id="PTHR42912">
    <property type="entry name" value="METHYLTRANSFERASE"/>
    <property type="match status" value="1"/>
</dbReference>
<gene>
    <name evidence="3" type="ORF">RZS28_13240</name>
</gene>